<evidence type="ECO:0000313" key="1">
    <source>
        <dbReference type="EMBL" id="KAL0112311.1"/>
    </source>
</evidence>
<proteinExistence type="predicted"/>
<dbReference type="AlphaFoldDB" id="A0AAW2F8J5"/>
<organism evidence="1 2">
    <name type="scientific">Cardiocondyla obscurior</name>
    <dbReference type="NCBI Taxonomy" id="286306"/>
    <lineage>
        <taxon>Eukaryota</taxon>
        <taxon>Metazoa</taxon>
        <taxon>Ecdysozoa</taxon>
        <taxon>Arthropoda</taxon>
        <taxon>Hexapoda</taxon>
        <taxon>Insecta</taxon>
        <taxon>Pterygota</taxon>
        <taxon>Neoptera</taxon>
        <taxon>Endopterygota</taxon>
        <taxon>Hymenoptera</taxon>
        <taxon>Apocrita</taxon>
        <taxon>Aculeata</taxon>
        <taxon>Formicoidea</taxon>
        <taxon>Formicidae</taxon>
        <taxon>Myrmicinae</taxon>
        <taxon>Cardiocondyla</taxon>
    </lineage>
</organism>
<accession>A0AAW2F8J5</accession>
<name>A0AAW2F8J5_9HYME</name>
<protein>
    <submittedName>
        <fullName evidence="1">Uncharacterized protein</fullName>
    </submittedName>
</protein>
<keyword evidence="2" id="KW-1185">Reference proteome</keyword>
<dbReference type="EMBL" id="JADYXP020000012">
    <property type="protein sequence ID" value="KAL0112311.1"/>
    <property type="molecule type" value="Genomic_DNA"/>
</dbReference>
<evidence type="ECO:0000313" key="2">
    <source>
        <dbReference type="Proteomes" id="UP001430953"/>
    </source>
</evidence>
<sequence>MKFTMGRYVPTRFYFPGALSRS</sequence>
<reference evidence="1 2" key="1">
    <citation type="submission" date="2023-03" db="EMBL/GenBank/DDBJ databases">
        <title>High recombination rates correlate with genetic variation in Cardiocondyla obscurior ants.</title>
        <authorList>
            <person name="Errbii M."/>
        </authorList>
    </citation>
    <scope>NUCLEOTIDE SEQUENCE [LARGE SCALE GENOMIC DNA]</scope>
    <source>
        <strain evidence="1">Alpha-2009</strain>
        <tissue evidence="1">Whole body</tissue>
    </source>
</reference>
<comment type="caution">
    <text evidence="1">The sequence shown here is derived from an EMBL/GenBank/DDBJ whole genome shotgun (WGS) entry which is preliminary data.</text>
</comment>
<dbReference type="Proteomes" id="UP001430953">
    <property type="component" value="Unassembled WGS sequence"/>
</dbReference>
<gene>
    <name evidence="1" type="ORF">PUN28_011977</name>
</gene>